<evidence type="ECO:0000256" key="5">
    <source>
        <dbReference type="SAM" id="MobiDB-lite"/>
    </source>
</evidence>
<dbReference type="GO" id="GO:0006351">
    <property type="term" value="P:DNA-templated transcription"/>
    <property type="evidence" value="ECO:0007669"/>
    <property type="project" value="TreeGrafter"/>
</dbReference>
<dbReference type="EMBL" id="QFPP01000733">
    <property type="protein sequence ID" value="PZQ59490.1"/>
    <property type="molecule type" value="Genomic_DNA"/>
</dbReference>
<evidence type="ECO:0000256" key="3">
    <source>
        <dbReference type="ARBA" id="ARBA00023125"/>
    </source>
</evidence>
<dbReference type="Proteomes" id="UP000249135">
    <property type="component" value="Unassembled WGS sequence"/>
</dbReference>
<dbReference type="InterPro" id="IPR036390">
    <property type="entry name" value="WH_DNA-bd_sf"/>
</dbReference>
<name>A0A2W5R820_VARPD</name>
<keyword evidence="6" id="KW-0812">Transmembrane</keyword>
<dbReference type="PANTHER" id="PTHR30537:SF74">
    <property type="entry name" value="HTH-TYPE TRANSCRIPTIONAL REGULATOR TRPI"/>
    <property type="match status" value="1"/>
</dbReference>
<dbReference type="PANTHER" id="PTHR30537">
    <property type="entry name" value="HTH-TYPE TRANSCRIPTIONAL REGULATOR"/>
    <property type="match status" value="1"/>
</dbReference>
<dbReference type="Pfam" id="PF00126">
    <property type="entry name" value="HTH_1"/>
    <property type="match status" value="1"/>
</dbReference>
<evidence type="ECO:0000256" key="1">
    <source>
        <dbReference type="ARBA" id="ARBA00009437"/>
    </source>
</evidence>
<dbReference type="InterPro" id="IPR000847">
    <property type="entry name" value="LysR_HTH_N"/>
</dbReference>
<feature type="transmembrane region" description="Helical" evidence="6">
    <location>
        <begin position="243"/>
        <end position="264"/>
    </location>
</feature>
<protein>
    <submittedName>
        <fullName evidence="8">LysR family transcriptional regulator</fullName>
    </submittedName>
</protein>
<dbReference type="CDD" id="cd08432">
    <property type="entry name" value="PBP2_GcdR_TrpI_HvrB_AmpR_like"/>
    <property type="match status" value="1"/>
</dbReference>
<dbReference type="InterPro" id="IPR058163">
    <property type="entry name" value="LysR-type_TF_proteobact-type"/>
</dbReference>
<dbReference type="PRINTS" id="PR00039">
    <property type="entry name" value="HTHLYSR"/>
</dbReference>
<dbReference type="Pfam" id="PF03466">
    <property type="entry name" value="LysR_substrate"/>
    <property type="match status" value="1"/>
</dbReference>
<evidence type="ECO:0000259" key="7">
    <source>
        <dbReference type="PROSITE" id="PS50931"/>
    </source>
</evidence>
<keyword evidence="2" id="KW-0805">Transcription regulation</keyword>
<dbReference type="Gene3D" id="3.40.190.10">
    <property type="entry name" value="Periplasmic binding protein-like II"/>
    <property type="match status" value="2"/>
</dbReference>
<keyword evidence="4" id="KW-0804">Transcription</keyword>
<evidence type="ECO:0000313" key="8">
    <source>
        <dbReference type="EMBL" id="PZQ59490.1"/>
    </source>
</evidence>
<gene>
    <name evidence="8" type="ORF">DI563_30145</name>
</gene>
<keyword evidence="6" id="KW-1133">Transmembrane helix</keyword>
<evidence type="ECO:0000256" key="4">
    <source>
        <dbReference type="ARBA" id="ARBA00023163"/>
    </source>
</evidence>
<reference evidence="8 9" key="1">
    <citation type="submission" date="2017-08" db="EMBL/GenBank/DDBJ databases">
        <title>Infants hospitalized years apart are colonized by the same room-sourced microbial strains.</title>
        <authorList>
            <person name="Brooks B."/>
            <person name="Olm M.R."/>
            <person name="Firek B.A."/>
            <person name="Baker R."/>
            <person name="Thomas B.C."/>
            <person name="Morowitz M.J."/>
            <person name="Banfield J.F."/>
        </authorList>
    </citation>
    <scope>NUCLEOTIDE SEQUENCE [LARGE SCALE GENOMIC DNA]</scope>
    <source>
        <strain evidence="8">S2_005_003_R2_41</strain>
    </source>
</reference>
<dbReference type="GO" id="GO:0043565">
    <property type="term" value="F:sequence-specific DNA binding"/>
    <property type="evidence" value="ECO:0007669"/>
    <property type="project" value="TreeGrafter"/>
</dbReference>
<dbReference type="InterPro" id="IPR036388">
    <property type="entry name" value="WH-like_DNA-bd_sf"/>
</dbReference>
<keyword evidence="6" id="KW-0472">Membrane</keyword>
<dbReference type="SUPFAM" id="SSF46785">
    <property type="entry name" value="Winged helix' DNA-binding domain"/>
    <property type="match status" value="1"/>
</dbReference>
<evidence type="ECO:0000256" key="6">
    <source>
        <dbReference type="SAM" id="Phobius"/>
    </source>
</evidence>
<dbReference type="AlphaFoldDB" id="A0A2W5R820"/>
<accession>A0A2W5R820</accession>
<feature type="domain" description="HTH lysR-type" evidence="7">
    <location>
        <begin position="22"/>
        <end position="79"/>
    </location>
</feature>
<keyword evidence="3" id="KW-0238">DNA-binding</keyword>
<dbReference type="InterPro" id="IPR005119">
    <property type="entry name" value="LysR_subst-bd"/>
</dbReference>
<evidence type="ECO:0000256" key="2">
    <source>
        <dbReference type="ARBA" id="ARBA00023015"/>
    </source>
</evidence>
<feature type="region of interest" description="Disordered" evidence="5">
    <location>
        <begin position="1"/>
        <end position="20"/>
    </location>
</feature>
<organism evidence="8 9">
    <name type="scientific">Variovorax paradoxus</name>
    <dbReference type="NCBI Taxonomy" id="34073"/>
    <lineage>
        <taxon>Bacteria</taxon>
        <taxon>Pseudomonadati</taxon>
        <taxon>Pseudomonadota</taxon>
        <taxon>Betaproteobacteria</taxon>
        <taxon>Burkholderiales</taxon>
        <taxon>Comamonadaceae</taxon>
        <taxon>Variovorax</taxon>
    </lineage>
</organism>
<dbReference type="SUPFAM" id="SSF53850">
    <property type="entry name" value="Periplasmic binding protein-like II"/>
    <property type="match status" value="1"/>
</dbReference>
<evidence type="ECO:0000313" key="9">
    <source>
        <dbReference type="Proteomes" id="UP000249135"/>
    </source>
</evidence>
<comment type="similarity">
    <text evidence="1">Belongs to the LysR transcriptional regulatory family.</text>
</comment>
<dbReference type="GO" id="GO:0003700">
    <property type="term" value="F:DNA-binding transcription factor activity"/>
    <property type="evidence" value="ECO:0007669"/>
    <property type="project" value="InterPro"/>
</dbReference>
<sequence>MERKGHVTDDAAQAPAGRGRLPPLNALRAFEAVATQGSFAAAAARLNVTHWAVGKQIRLLEDWFGLPLFERRARGVQLTDEGAALLGDVGGAFDRLAAGAARLRNDGTARRVSGTVRVNALASFALCWLIPRLADFQARYPHIDVRLSTTSRKLRYVGEAFDVGVRSGHEDAAGVSSSVLLPDLRLPACSPEVLLRHPIRSTADLRHHALLHSTSTRSAWSDWLHAAGAPRLQGARHLHFDHVYLQLGAAVAGLGVALASLPLVEREI</sequence>
<feature type="non-terminal residue" evidence="8">
    <location>
        <position position="268"/>
    </location>
</feature>
<proteinExistence type="inferred from homology"/>
<dbReference type="PROSITE" id="PS50931">
    <property type="entry name" value="HTH_LYSR"/>
    <property type="match status" value="1"/>
</dbReference>
<comment type="caution">
    <text evidence="8">The sequence shown here is derived from an EMBL/GenBank/DDBJ whole genome shotgun (WGS) entry which is preliminary data.</text>
</comment>
<dbReference type="Gene3D" id="1.10.10.10">
    <property type="entry name" value="Winged helix-like DNA-binding domain superfamily/Winged helix DNA-binding domain"/>
    <property type="match status" value="1"/>
</dbReference>